<dbReference type="OMA" id="HDMTINT"/>
<dbReference type="GO" id="GO:0046983">
    <property type="term" value="F:protein dimerization activity"/>
    <property type="evidence" value="ECO:0007669"/>
    <property type="project" value="InterPro"/>
</dbReference>
<dbReference type="InterPro" id="IPR011598">
    <property type="entry name" value="bHLH_dom"/>
</dbReference>
<dbReference type="Gene3D" id="4.10.280.10">
    <property type="entry name" value="Helix-loop-helix DNA-binding domain"/>
    <property type="match status" value="1"/>
</dbReference>
<evidence type="ECO:0000313" key="10">
    <source>
        <dbReference type="Proteomes" id="UP000078561"/>
    </source>
</evidence>
<dbReference type="GO" id="GO:0000978">
    <property type="term" value="F:RNA polymerase II cis-regulatory region sequence-specific DNA binding"/>
    <property type="evidence" value="ECO:0007669"/>
    <property type="project" value="TreeGrafter"/>
</dbReference>
<dbReference type="InterPro" id="IPR036638">
    <property type="entry name" value="HLH_DNA-bd_sf"/>
</dbReference>
<evidence type="ECO:0000256" key="7">
    <source>
        <dbReference type="SAM" id="MobiDB-lite"/>
    </source>
</evidence>
<accession>A0A168M5U8</accession>
<comment type="subcellular location">
    <subcellularLocation>
        <location evidence="1">Nucleus</location>
    </subcellularLocation>
</comment>
<dbReference type="GO" id="GO:0000981">
    <property type="term" value="F:DNA-binding transcription factor activity, RNA polymerase II-specific"/>
    <property type="evidence" value="ECO:0007669"/>
    <property type="project" value="TreeGrafter"/>
</dbReference>
<dbReference type="InParanoid" id="A0A168M5U8"/>
<keyword evidence="3" id="KW-0238">DNA-binding</keyword>
<feature type="coiled-coil region" evidence="6">
    <location>
        <begin position="245"/>
        <end position="272"/>
    </location>
</feature>
<dbReference type="SUPFAM" id="SSF47459">
    <property type="entry name" value="HLH, helix-loop-helix DNA-binding domain"/>
    <property type="match status" value="1"/>
</dbReference>
<evidence type="ECO:0000256" key="4">
    <source>
        <dbReference type="ARBA" id="ARBA00023163"/>
    </source>
</evidence>
<dbReference type="GO" id="GO:0005634">
    <property type="term" value="C:nucleus"/>
    <property type="evidence" value="ECO:0007669"/>
    <property type="project" value="UniProtKB-SubCell"/>
</dbReference>
<keyword evidence="5" id="KW-0539">Nucleus</keyword>
<feature type="region of interest" description="Disordered" evidence="7">
    <location>
        <begin position="105"/>
        <end position="130"/>
    </location>
</feature>
<evidence type="ECO:0000256" key="3">
    <source>
        <dbReference type="ARBA" id="ARBA00023125"/>
    </source>
</evidence>
<feature type="region of interest" description="Disordered" evidence="7">
    <location>
        <begin position="1"/>
        <end position="21"/>
    </location>
</feature>
<feature type="region of interest" description="Disordered" evidence="7">
    <location>
        <begin position="296"/>
        <end position="321"/>
    </location>
</feature>
<evidence type="ECO:0000256" key="5">
    <source>
        <dbReference type="ARBA" id="ARBA00023242"/>
    </source>
</evidence>
<evidence type="ECO:0000256" key="6">
    <source>
        <dbReference type="SAM" id="Coils"/>
    </source>
</evidence>
<dbReference type="STRING" id="4829.A0A168M5U8"/>
<feature type="compositionally biased region" description="Polar residues" evidence="7">
    <location>
        <begin position="296"/>
        <end position="309"/>
    </location>
</feature>
<evidence type="ECO:0000256" key="2">
    <source>
        <dbReference type="ARBA" id="ARBA00023015"/>
    </source>
</evidence>
<dbReference type="Proteomes" id="UP000078561">
    <property type="component" value="Unassembled WGS sequence"/>
</dbReference>
<reference evidence="9" key="1">
    <citation type="submission" date="2016-04" db="EMBL/GenBank/DDBJ databases">
        <authorList>
            <person name="Evans L.H."/>
            <person name="Alamgir A."/>
            <person name="Owens N."/>
            <person name="Weber N.D."/>
            <person name="Virtaneva K."/>
            <person name="Barbian K."/>
            <person name="Babar A."/>
            <person name="Rosenke K."/>
        </authorList>
    </citation>
    <scope>NUCLEOTIDE SEQUENCE [LARGE SCALE GENOMIC DNA]</scope>
    <source>
        <strain evidence="9">CBS 101.48</strain>
    </source>
</reference>
<organism evidence="9">
    <name type="scientific">Absidia glauca</name>
    <name type="common">Pin mould</name>
    <dbReference type="NCBI Taxonomy" id="4829"/>
    <lineage>
        <taxon>Eukaryota</taxon>
        <taxon>Fungi</taxon>
        <taxon>Fungi incertae sedis</taxon>
        <taxon>Mucoromycota</taxon>
        <taxon>Mucoromycotina</taxon>
        <taxon>Mucoromycetes</taxon>
        <taxon>Mucorales</taxon>
        <taxon>Cunninghamellaceae</taxon>
        <taxon>Absidia</taxon>
    </lineage>
</organism>
<dbReference type="OrthoDB" id="5778525at2759"/>
<evidence type="ECO:0000313" key="9">
    <source>
        <dbReference type="EMBL" id="SAL98001.1"/>
    </source>
</evidence>
<evidence type="ECO:0000256" key="1">
    <source>
        <dbReference type="ARBA" id="ARBA00004123"/>
    </source>
</evidence>
<proteinExistence type="predicted"/>
<dbReference type="AlphaFoldDB" id="A0A168M5U8"/>
<feature type="compositionally biased region" description="Low complexity" evidence="7">
    <location>
        <begin position="220"/>
        <end position="231"/>
    </location>
</feature>
<dbReference type="PANTHER" id="PTHR15741:SF27">
    <property type="entry name" value="TRANSCRIPTION FACTOR AP-4"/>
    <property type="match status" value="1"/>
</dbReference>
<keyword evidence="10" id="KW-1185">Reference proteome</keyword>
<protein>
    <recommendedName>
        <fullName evidence="8">BHLH domain-containing protein</fullName>
    </recommendedName>
</protein>
<gene>
    <name evidence="9" type="primary">ABSGL_03528.1 scaffold 4609</name>
</gene>
<dbReference type="Pfam" id="PF00010">
    <property type="entry name" value="HLH"/>
    <property type="match status" value="1"/>
</dbReference>
<dbReference type="SMART" id="SM00353">
    <property type="entry name" value="HLH"/>
    <property type="match status" value="1"/>
</dbReference>
<feature type="region of interest" description="Disordered" evidence="7">
    <location>
        <begin position="214"/>
        <end position="243"/>
    </location>
</feature>
<sequence>MDPEYDPSHKTSSITSTTSWDTVPSLTASSICDIDSPSLHDQTTFDDYTFTGDGAGLSIPFEDLAPGGPSNQKSFDQFLDNFFIDGKAPVFLQQSHDMTINTQVEEAPRRPATQPKATEPLPPPRDLLTEDEKRANHIASEQKRRNAIRTGFKEMTDIIPTLKNINNSKSTILFKAVEYIRHLDKRNRGLRDKLNALQVRLEVEGRMGGLMRHHARRHNSTSNSHYYNNDSHPSKKSRSSLPPEAVAALLAHKNQQKQLERLQEQLRYQQELLARHNIPTMDGSYISIPTDRSSRHSIVNNPHPSTWPSFSIPADDDFGRS</sequence>
<feature type="domain" description="BHLH" evidence="8">
    <location>
        <begin position="132"/>
        <end position="183"/>
    </location>
</feature>
<keyword evidence="6" id="KW-0175">Coiled coil</keyword>
<keyword evidence="4" id="KW-0804">Transcription</keyword>
<keyword evidence="2" id="KW-0805">Transcription regulation</keyword>
<evidence type="ECO:0000259" key="8">
    <source>
        <dbReference type="PROSITE" id="PS50888"/>
    </source>
</evidence>
<dbReference type="InterPro" id="IPR052207">
    <property type="entry name" value="Max-like/E-box_TFs"/>
</dbReference>
<dbReference type="PANTHER" id="PTHR15741">
    <property type="entry name" value="BASIC HELIX-LOOP-HELIX ZIP TRANSCRIPTION FACTOR"/>
    <property type="match status" value="1"/>
</dbReference>
<dbReference type="PROSITE" id="PS50888">
    <property type="entry name" value="BHLH"/>
    <property type="match status" value="1"/>
</dbReference>
<name>A0A168M5U8_ABSGL</name>
<dbReference type="EMBL" id="LT552047">
    <property type="protein sequence ID" value="SAL98001.1"/>
    <property type="molecule type" value="Genomic_DNA"/>
</dbReference>